<dbReference type="SUPFAM" id="SSF110849">
    <property type="entry name" value="ParB/Sulfiredoxin"/>
    <property type="match status" value="1"/>
</dbReference>
<proteinExistence type="predicted"/>
<dbReference type="SMART" id="SM00470">
    <property type="entry name" value="ParB"/>
    <property type="match status" value="1"/>
</dbReference>
<dbReference type="Gene3D" id="3.90.1530.10">
    <property type="entry name" value="Conserved hypothetical protein from pyrococcus furiosus pfu- 392566-001, ParB domain"/>
    <property type="match status" value="1"/>
</dbReference>
<dbReference type="InterPro" id="IPR036086">
    <property type="entry name" value="ParB/Sulfiredoxin_sf"/>
</dbReference>
<evidence type="ECO:0000256" key="1">
    <source>
        <dbReference type="SAM" id="MobiDB-lite"/>
    </source>
</evidence>
<comment type="caution">
    <text evidence="3">The sequence shown here is derived from an EMBL/GenBank/DDBJ whole genome shotgun (WGS) entry which is preliminary data.</text>
</comment>
<accession>A0A2T0SZS6</accession>
<evidence type="ECO:0000313" key="4">
    <source>
        <dbReference type="Proteomes" id="UP000239494"/>
    </source>
</evidence>
<keyword evidence="4" id="KW-1185">Reference proteome</keyword>
<feature type="compositionally biased region" description="Basic residues" evidence="1">
    <location>
        <begin position="243"/>
        <end position="254"/>
    </location>
</feature>
<dbReference type="CDD" id="cd16387">
    <property type="entry name" value="ParB_N_Srx"/>
    <property type="match status" value="1"/>
</dbReference>
<evidence type="ECO:0000313" key="3">
    <source>
        <dbReference type="EMBL" id="PRY38899.1"/>
    </source>
</evidence>
<dbReference type="OrthoDB" id="3701787at2"/>
<dbReference type="InterPro" id="IPR003115">
    <property type="entry name" value="ParB_N"/>
</dbReference>
<dbReference type="Proteomes" id="UP000239494">
    <property type="component" value="Unassembled WGS sequence"/>
</dbReference>
<feature type="region of interest" description="Disordered" evidence="1">
    <location>
        <begin position="232"/>
        <end position="263"/>
    </location>
</feature>
<protein>
    <submittedName>
        <fullName evidence="3">ParB-like chromosome segregation protein Spo0J</fullName>
    </submittedName>
</protein>
<dbReference type="EMBL" id="PVTF01000008">
    <property type="protein sequence ID" value="PRY38899.1"/>
    <property type="molecule type" value="Genomic_DNA"/>
</dbReference>
<dbReference type="Pfam" id="PF13412">
    <property type="entry name" value="HTH_24"/>
    <property type="match status" value="1"/>
</dbReference>
<evidence type="ECO:0000259" key="2">
    <source>
        <dbReference type="SMART" id="SM00470"/>
    </source>
</evidence>
<reference evidence="3 4" key="1">
    <citation type="submission" date="2018-03" db="EMBL/GenBank/DDBJ databases">
        <title>Genomic Encyclopedia of Archaeal and Bacterial Type Strains, Phase II (KMG-II): from individual species to whole genera.</title>
        <authorList>
            <person name="Goeker M."/>
        </authorList>
    </citation>
    <scope>NUCLEOTIDE SEQUENCE [LARGE SCALE GENOMIC DNA]</scope>
    <source>
        <strain evidence="3 4">DSM 44720</strain>
    </source>
</reference>
<dbReference type="AlphaFoldDB" id="A0A2T0SZS6"/>
<organism evidence="3 4">
    <name type="scientific">Umezawaea tangerina</name>
    <dbReference type="NCBI Taxonomy" id="84725"/>
    <lineage>
        <taxon>Bacteria</taxon>
        <taxon>Bacillati</taxon>
        <taxon>Actinomycetota</taxon>
        <taxon>Actinomycetes</taxon>
        <taxon>Pseudonocardiales</taxon>
        <taxon>Pseudonocardiaceae</taxon>
        <taxon>Umezawaea</taxon>
    </lineage>
</organism>
<gene>
    <name evidence="3" type="ORF">CLV43_108299</name>
</gene>
<feature type="domain" description="ParB-like N-terminal" evidence="2">
    <location>
        <begin position="41"/>
        <end position="125"/>
    </location>
</feature>
<feature type="compositionally biased region" description="Basic and acidic residues" evidence="1">
    <location>
        <begin position="172"/>
        <end position="201"/>
    </location>
</feature>
<feature type="compositionally biased region" description="Basic and acidic residues" evidence="1">
    <location>
        <begin position="232"/>
        <end position="242"/>
    </location>
</feature>
<name>A0A2T0SZS6_9PSEU</name>
<feature type="region of interest" description="Disordered" evidence="1">
    <location>
        <begin position="169"/>
        <end position="201"/>
    </location>
</feature>
<sequence length="349" mass="38539">MRWLDVVVDFVWRWSCAVKDDVAIPQSASSASSDVESQPLRRVPIAELTGAFSPRLGGESAKHVSLLAELDKQLPPIVVHRPTMRVVDGMHRVRAAARRGEETIDAVFFDGSEDDAFVIAVELNHAHGLPLSTADRRAAADRIVVAHPEWSDRRIAAVAGLAASTVGSIRARSTDRIEQSDTRIGSDGRARPRDSAEGRRRAAELILADPEASLREVARRVGISPATVSDVRARLAKGERPERPRRRTRSGFKGRQRDDDEPLVVDSSPFVRIVGALARDPSLRGTEAGRTLLRLLNWGTTNRQHWDRLAQGVPAHQRTIVARLARESAELWQRFADQLDGHGENRPPV</sequence>